<protein>
    <recommendedName>
        <fullName evidence="7">AP2/ERF domain-containing protein</fullName>
    </recommendedName>
</protein>
<dbReference type="GO" id="GO:0003677">
    <property type="term" value="F:DNA binding"/>
    <property type="evidence" value="ECO:0007669"/>
    <property type="project" value="UniProtKB-KW"/>
</dbReference>
<dbReference type="InterPro" id="IPR036955">
    <property type="entry name" value="AP2/ERF_dom_sf"/>
</dbReference>
<feature type="region of interest" description="Disordered" evidence="6">
    <location>
        <begin position="1"/>
        <end position="67"/>
    </location>
</feature>
<comment type="subcellular location">
    <subcellularLocation>
        <location evidence="1">Nucleus</location>
    </subcellularLocation>
</comment>
<dbReference type="Proteomes" id="UP001346149">
    <property type="component" value="Unassembled WGS sequence"/>
</dbReference>
<dbReference type="EMBL" id="JAXQNO010000019">
    <property type="protein sequence ID" value="KAK4774329.1"/>
    <property type="molecule type" value="Genomic_DNA"/>
</dbReference>
<dbReference type="InterPro" id="IPR001471">
    <property type="entry name" value="AP2/ERF_dom"/>
</dbReference>
<organism evidence="8 9">
    <name type="scientific">Trapa natans</name>
    <name type="common">Water chestnut</name>
    <dbReference type="NCBI Taxonomy" id="22666"/>
    <lineage>
        <taxon>Eukaryota</taxon>
        <taxon>Viridiplantae</taxon>
        <taxon>Streptophyta</taxon>
        <taxon>Embryophyta</taxon>
        <taxon>Tracheophyta</taxon>
        <taxon>Spermatophyta</taxon>
        <taxon>Magnoliopsida</taxon>
        <taxon>eudicotyledons</taxon>
        <taxon>Gunneridae</taxon>
        <taxon>Pentapetalae</taxon>
        <taxon>rosids</taxon>
        <taxon>malvids</taxon>
        <taxon>Myrtales</taxon>
        <taxon>Lythraceae</taxon>
        <taxon>Trapa</taxon>
    </lineage>
</organism>
<evidence type="ECO:0000313" key="8">
    <source>
        <dbReference type="EMBL" id="KAK4774329.1"/>
    </source>
</evidence>
<dbReference type="PROSITE" id="PS51032">
    <property type="entry name" value="AP2_ERF"/>
    <property type="match status" value="2"/>
</dbReference>
<keyword evidence="2" id="KW-0805">Transcription regulation</keyword>
<dbReference type="PROSITE" id="PS51257">
    <property type="entry name" value="PROKAR_LIPOPROTEIN"/>
    <property type="match status" value="1"/>
</dbReference>
<keyword evidence="4" id="KW-0804">Transcription</keyword>
<evidence type="ECO:0000256" key="1">
    <source>
        <dbReference type="ARBA" id="ARBA00004123"/>
    </source>
</evidence>
<keyword evidence="9" id="KW-1185">Reference proteome</keyword>
<feature type="compositionally biased region" description="Basic and acidic residues" evidence="6">
    <location>
        <begin position="47"/>
        <end position="56"/>
    </location>
</feature>
<feature type="domain" description="AP2/ERF" evidence="7">
    <location>
        <begin position="159"/>
        <end position="217"/>
    </location>
</feature>
<sequence length="374" mass="41955">MKTSLSSSSSSCPSSLPFSSGVAGSCSPHDHLQGQEKKPGSKRSRKCREQCSDESRNSGTRKKSSIYRGVTRHRLSGKFEAHLWDKSWFNSSQNKKGRQGAYDSEEAAARTFDLASLKLWGHQTVLNFSTEDCQKEMEEMQSLSKVEYLTALRRRSGGFSRGVSKYRGVARWEARIGRVNGNKYLYLGIYDKEEEAAAAYDMAAIQYRGVNAVTNFDVSNYMDSLKEMGIHVELSQQSHQNVPDCAVKPLKVVATAKAERKRVNLAQSGVMKAAAIKVLPRKEEPQDETVSSSVSTRYHVGERDHPWNFSMDQVEVDEAYPSLHMPDLHIQNYCRSEFPVAQLGDWRGFDDNIHLIFEAGSDGNQPGWSGQHEP</sequence>
<feature type="compositionally biased region" description="Low complexity" evidence="6">
    <location>
        <begin position="1"/>
        <end position="20"/>
    </location>
</feature>
<dbReference type="Gene3D" id="3.30.730.10">
    <property type="entry name" value="AP2/ERF domain"/>
    <property type="match status" value="2"/>
</dbReference>
<evidence type="ECO:0000256" key="3">
    <source>
        <dbReference type="ARBA" id="ARBA00023125"/>
    </source>
</evidence>
<reference evidence="8 9" key="1">
    <citation type="journal article" date="2023" name="Hortic Res">
        <title>Pangenome of water caltrop reveals structural variations and asymmetric subgenome divergence after allopolyploidization.</title>
        <authorList>
            <person name="Zhang X."/>
            <person name="Chen Y."/>
            <person name="Wang L."/>
            <person name="Yuan Y."/>
            <person name="Fang M."/>
            <person name="Shi L."/>
            <person name="Lu R."/>
            <person name="Comes H.P."/>
            <person name="Ma Y."/>
            <person name="Chen Y."/>
            <person name="Huang G."/>
            <person name="Zhou Y."/>
            <person name="Zheng Z."/>
            <person name="Qiu Y."/>
        </authorList>
    </citation>
    <scope>NUCLEOTIDE SEQUENCE [LARGE SCALE GENOMIC DNA]</scope>
    <source>
        <strain evidence="8">F231</strain>
    </source>
</reference>
<dbReference type="PANTHER" id="PTHR32467:SF97">
    <property type="entry name" value="ETHYLENE-RESPONSIVE TRANSCRIPTION FACTOR WRI1"/>
    <property type="match status" value="1"/>
</dbReference>
<keyword evidence="3" id="KW-0238">DNA-binding</keyword>
<evidence type="ECO:0000259" key="7">
    <source>
        <dbReference type="PROSITE" id="PS51032"/>
    </source>
</evidence>
<name>A0AAN7KZG0_TRANT</name>
<dbReference type="SUPFAM" id="SSF54171">
    <property type="entry name" value="DNA-binding domain"/>
    <property type="match status" value="2"/>
</dbReference>
<comment type="caution">
    <text evidence="8">The sequence shown here is derived from an EMBL/GenBank/DDBJ whole genome shotgun (WGS) entry which is preliminary data.</text>
</comment>
<gene>
    <name evidence="8" type="ORF">SAY86_009264</name>
</gene>
<evidence type="ECO:0000256" key="4">
    <source>
        <dbReference type="ARBA" id="ARBA00023163"/>
    </source>
</evidence>
<evidence type="ECO:0000256" key="5">
    <source>
        <dbReference type="ARBA" id="ARBA00023242"/>
    </source>
</evidence>
<feature type="compositionally biased region" description="Basic and acidic residues" evidence="6">
    <location>
        <begin position="28"/>
        <end position="39"/>
    </location>
</feature>
<feature type="domain" description="AP2/ERF" evidence="7">
    <location>
        <begin position="66"/>
        <end position="129"/>
    </location>
</feature>
<keyword evidence="5" id="KW-0539">Nucleus</keyword>
<evidence type="ECO:0000313" key="9">
    <source>
        <dbReference type="Proteomes" id="UP001346149"/>
    </source>
</evidence>
<accession>A0AAN7KZG0</accession>
<evidence type="ECO:0000256" key="6">
    <source>
        <dbReference type="SAM" id="MobiDB-lite"/>
    </source>
</evidence>
<dbReference type="AlphaFoldDB" id="A0AAN7KZG0"/>
<dbReference type="GO" id="GO:0003700">
    <property type="term" value="F:DNA-binding transcription factor activity"/>
    <property type="evidence" value="ECO:0007669"/>
    <property type="project" value="InterPro"/>
</dbReference>
<dbReference type="GO" id="GO:0005634">
    <property type="term" value="C:nucleus"/>
    <property type="evidence" value="ECO:0007669"/>
    <property type="project" value="UniProtKB-SubCell"/>
</dbReference>
<evidence type="ECO:0000256" key="2">
    <source>
        <dbReference type="ARBA" id="ARBA00023015"/>
    </source>
</evidence>
<dbReference type="InterPro" id="IPR016177">
    <property type="entry name" value="DNA-bd_dom_sf"/>
</dbReference>
<proteinExistence type="predicted"/>
<dbReference type="SMART" id="SM00380">
    <property type="entry name" value="AP2"/>
    <property type="match status" value="2"/>
</dbReference>
<dbReference type="PANTHER" id="PTHR32467">
    <property type="entry name" value="AP2-LIKE ETHYLENE-RESPONSIVE TRANSCRIPTION FACTOR"/>
    <property type="match status" value="1"/>
</dbReference>
<dbReference type="CDD" id="cd00018">
    <property type="entry name" value="AP2"/>
    <property type="match status" value="1"/>
</dbReference>